<dbReference type="InterPro" id="IPR023214">
    <property type="entry name" value="HAD_sf"/>
</dbReference>
<gene>
    <name evidence="1" type="ORF">H8695_03210</name>
</gene>
<dbReference type="AlphaFoldDB" id="A0A926HTB5"/>
<evidence type="ECO:0000313" key="1">
    <source>
        <dbReference type="EMBL" id="MBC8535699.1"/>
    </source>
</evidence>
<dbReference type="InterPro" id="IPR010021">
    <property type="entry name" value="PGPP1/Gep4"/>
</dbReference>
<dbReference type="NCBIfam" id="TIGR01668">
    <property type="entry name" value="YqeG_hyp_ppase"/>
    <property type="match status" value="1"/>
</dbReference>
<evidence type="ECO:0000313" key="2">
    <source>
        <dbReference type="Proteomes" id="UP000620366"/>
    </source>
</evidence>
<dbReference type="RefSeq" id="WP_249299428.1">
    <property type="nucleotide sequence ID" value="NZ_JACRSP010000001.1"/>
</dbReference>
<organism evidence="1 2">
    <name type="scientific">Feifania hominis</name>
    <dbReference type="NCBI Taxonomy" id="2763660"/>
    <lineage>
        <taxon>Bacteria</taxon>
        <taxon>Bacillati</taxon>
        <taxon>Bacillota</taxon>
        <taxon>Clostridia</taxon>
        <taxon>Eubacteriales</taxon>
        <taxon>Feifaniaceae</taxon>
        <taxon>Feifania</taxon>
    </lineage>
</organism>
<dbReference type="InterPro" id="IPR036412">
    <property type="entry name" value="HAD-like_sf"/>
</dbReference>
<dbReference type="GO" id="GO:0008962">
    <property type="term" value="F:phosphatidylglycerophosphatase activity"/>
    <property type="evidence" value="ECO:0007669"/>
    <property type="project" value="InterPro"/>
</dbReference>
<dbReference type="Pfam" id="PF13242">
    <property type="entry name" value="Hydrolase_like"/>
    <property type="match status" value="1"/>
</dbReference>
<keyword evidence="2" id="KW-1185">Reference proteome</keyword>
<dbReference type="Gene3D" id="3.40.50.1000">
    <property type="entry name" value="HAD superfamily/HAD-like"/>
    <property type="match status" value="1"/>
</dbReference>
<sequence length="166" mass="19091">MLKLRPTIRIDNVYEIDEAFLRAHQIKGIVLDVDNTLVRNKVGVPDEKLYRLIDRWKSAGMKLVILTNARRSRMALFGDEAGIKIIPMANKPFKKGYVQAVEYLGLPKDKIVALGDQLFTDIWGGNRAGLRTVLVTPIDLSNECLWLRMKRALERPLLRKIQREDH</sequence>
<dbReference type="EMBL" id="JACRSP010000001">
    <property type="protein sequence ID" value="MBC8535699.1"/>
    <property type="molecule type" value="Genomic_DNA"/>
</dbReference>
<accession>A0A926HTB5</accession>
<proteinExistence type="predicted"/>
<dbReference type="SUPFAM" id="SSF56784">
    <property type="entry name" value="HAD-like"/>
    <property type="match status" value="1"/>
</dbReference>
<protein>
    <submittedName>
        <fullName evidence="1">YqeG family HAD IIIA-type phosphatase</fullName>
    </submittedName>
</protein>
<reference evidence="1" key="1">
    <citation type="submission" date="2020-08" db="EMBL/GenBank/DDBJ databases">
        <title>Genome public.</title>
        <authorList>
            <person name="Liu C."/>
            <person name="Sun Q."/>
        </authorList>
    </citation>
    <scope>NUCLEOTIDE SEQUENCE</scope>
    <source>
        <strain evidence="1">BX7</strain>
    </source>
</reference>
<dbReference type="Proteomes" id="UP000620366">
    <property type="component" value="Unassembled WGS sequence"/>
</dbReference>
<name>A0A926HTB5_9FIRM</name>
<comment type="caution">
    <text evidence="1">The sequence shown here is derived from an EMBL/GenBank/DDBJ whole genome shotgun (WGS) entry which is preliminary data.</text>
</comment>